<gene>
    <name evidence="1" type="ORF">FMOSSE_LOCUS5159</name>
</gene>
<organism evidence="1 2">
    <name type="scientific">Funneliformis mosseae</name>
    <name type="common">Endomycorrhizal fungus</name>
    <name type="synonym">Glomus mosseae</name>
    <dbReference type="NCBI Taxonomy" id="27381"/>
    <lineage>
        <taxon>Eukaryota</taxon>
        <taxon>Fungi</taxon>
        <taxon>Fungi incertae sedis</taxon>
        <taxon>Mucoromycota</taxon>
        <taxon>Glomeromycotina</taxon>
        <taxon>Glomeromycetes</taxon>
        <taxon>Glomerales</taxon>
        <taxon>Glomeraceae</taxon>
        <taxon>Funneliformis</taxon>
    </lineage>
</organism>
<name>A0A9N9ACA7_FUNMO</name>
<protein>
    <submittedName>
        <fullName evidence="1">7254_t:CDS:1</fullName>
    </submittedName>
</protein>
<sequence>MNVNWHENEVQDVIEYEFNKLNVLDKNCSYCDKPFVEKLWCKECDPWCMIEGWTNDGSWKKSDPKPMKVALKRLNGSRDMSAKYFSELKAHWDIFQTGTDELYDTIDFWNASIIYDWYKDIKEYGYYGKEIKKAFEAADKEIQNISISRKTNPDAIYTSRAFTFKTLTKPINSSLITSYLEKDENNEEFQDSQLIELGIPSSSQLRGYVTEANTITANSFNFTSVTNGIIAYNRPTNNNPIFISFTSFDKQIDSGCAYFINGKFV</sequence>
<proteinExistence type="predicted"/>
<accession>A0A9N9ACA7</accession>
<evidence type="ECO:0000313" key="1">
    <source>
        <dbReference type="EMBL" id="CAG8523626.1"/>
    </source>
</evidence>
<dbReference type="EMBL" id="CAJVPP010000947">
    <property type="protein sequence ID" value="CAG8523626.1"/>
    <property type="molecule type" value="Genomic_DNA"/>
</dbReference>
<evidence type="ECO:0000313" key="2">
    <source>
        <dbReference type="Proteomes" id="UP000789375"/>
    </source>
</evidence>
<dbReference type="AlphaFoldDB" id="A0A9N9ACA7"/>
<keyword evidence="2" id="KW-1185">Reference proteome</keyword>
<dbReference type="Proteomes" id="UP000789375">
    <property type="component" value="Unassembled WGS sequence"/>
</dbReference>
<comment type="caution">
    <text evidence="1">The sequence shown here is derived from an EMBL/GenBank/DDBJ whole genome shotgun (WGS) entry which is preliminary data.</text>
</comment>
<reference evidence="1" key="1">
    <citation type="submission" date="2021-06" db="EMBL/GenBank/DDBJ databases">
        <authorList>
            <person name="Kallberg Y."/>
            <person name="Tangrot J."/>
            <person name="Rosling A."/>
        </authorList>
    </citation>
    <scope>NUCLEOTIDE SEQUENCE</scope>
    <source>
        <strain evidence="1">87-6 pot B 2015</strain>
    </source>
</reference>